<sequence length="73" mass="7988">MAAAAPSVLISLTLQLVTADANINAFIVKEETLSDKSQTITTLKLRIQNQNDVFIIRNDLTAELSYSLIISSH</sequence>
<keyword evidence="1" id="KW-0732">Signal</keyword>
<evidence type="ECO:0000313" key="4">
    <source>
        <dbReference type="Proteomes" id="UP000246464"/>
    </source>
</evidence>
<name>A0A2U9CNL9_SCOMX</name>
<organism evidence="2 4">
    <name type="scientific">Scophthalmus maximus</name>
    <name type="common">Turbot</name>
    <name type="synonym">Psetta maxima</name>
    <dbReference type="NCBI Taxonomy" id="52904"/>
    <lineage>
        <taxon>Eukaryota</taxon>
        <taxon>Metazoa</taxon>
        <taxon>Chordata</taxon>
        <taxon>Craniata</taxon>
        <taxon>Vertebrata</taxon>
        <taxon>Euteleostomi</taxon>
        <taxon>Actinopterygii</taxon>
        <taxon>Neopterygii</taxon>
        <taxon>Teleostei</taxon>
        <taxon>Neoteleostei</taxon>
        <taxon>Acanthomorphata</taxon>
        <taxon>Carangaria</taxon>
        <taxon>Pleuronectiformes</taxon>
        <taxon>Pleuronectoidei</taxon>
        <taxon>Scophthalmidae</taxon>
        <taxon>Scophthalmus</taxon>
    </lineage>
</organism>
<reference evidence="2 4" key="1">
    <citation type="submission" date="2017-12" db="EMBL/GenBank/DDBJ databases">
        <title>Integrating genomic resources of turbot (Scophthalmus maximus) in depth evaluation of genetic and physical mapping variation across individuals.</title>
        <authorList>
            <person name="Martinez P."/>
        </authorList>
    </citation>
    <scope>NUCLEOTIDE SEQUENCE [LARGE SCALE GENOMIC DNA]</scope>
</reference>
<gene>
    <name evidence="3" type="ORF">F2P81_022800</name>
    <name evidence="2" type="ORF">SMAX5B_020556</name>
</gene>
<evidence type="ECO:0000256" key="1">
    <source>
        <dbReference type="SAM" id="SignalP"/>
    </source>
</evidence>
<dbReference type="Proteomes" id="UP000246464">
    <property type="component" value="Chromosome 18"/>
</dbReference>
<dbReference type="Proteomes" id="UP000438429">
    <property type="component" value="Unassembled WGS sequence"/>
</dbReference>
<evidence type="ECO:0000313" key="3">
    <source>
        <dbReference type="EMBL" id="KAF0025919.1"/>
    </source>
</evidence>
<reference evidence="3 5" key="2">
    <citation type="submission" date="2019-06" db="EMBL/GenBank/DDBJ databases">
        <title>Draft genomes of female and male turbot (Scophthalmus maximus).</title>
        <authorList>
            <person name="Xu H."/>
            <person name="Xu X.-W."/>
            <person name="Shao C."/>
            <person name="Chen S."/>
        </authorList>
    </citation>
    <scope>NUCLEOTIDE SEQUENCE [LARGE SCALE GENOMIC DNA]</scope>
    <source>
        <strain evidence="3">Ysfricsl-2016a</strain>
        <tissue evidence="3">Blood</tissue>
    </source>
</reference>
<evidence type="ECO:0000313" key="5">
    <source>
        <dbReference type="Proteomes" id="UP000438429"/>
    </source>
</evidence>
<dbReference type="EMBL" id="VEVO01000020">
    <property type="protein sequence ID" value="KAF0025919.1"/>
    <property type="molecule type" value="Genomic_DNA"/>
</dbReference>
<protein>
    <submittedName>
        <fullName evidence="2">Uncharacterized protein</fullName>
    </submittedName>
</protein>
<feature type="signal peptide" evidence="1">
    <location>
        <begin position="1"/>
        <end position="19"/>
    </location>
</feature>
<proteinExistence type="predicted"/>
<keyword evidence="4" id="KW-1185">Reference proteome</keyword>
<feature type="chain" id="PRO_5036053102" evidence="1">
    <location>
        <begin position="20"/>
        <end position="73"/>
    </location>
</feature>
<dbReference type="EMBL" id="CP026260">
    <property type="protein sequence ID" value="AWP18178.1"/>
    <property type="molecule type" value="Genomic_DNA"/>
</dbReference>
<dbReference type="AlphaFoldDB" id="A0A2U9CNL9"/>
<evidence type="ECO:0000313" key="2">
    <source>
        <dbReference type="EMBL" id="AWP18178.1"/>
    </source>
</evidence>
<accession>A0A2U9CNL9</accession>